<evidence type="ECO:0000313" key="4">
    <source>
        <dbReference type="Proteomes" id="UP000033200"/>
    </source>
</evidence>
<dbReference type="RefSeq" id="WP_038660207.1">
    <property type="nucleotide sequence ID" value="NZ_CP009571.1"/>
</dbReference>
<keyword evidence="2" id="KW-0732">Signal</keyword>
<dbReference type="HOGENOM" id="CLU_2620245_0_0_5"/>
<dbReference type="AlphaFoldDB" id="A0A097EE47"/>
<feature type="signal peptide" evidence="2">
    <location>
        <begin position="1"/>
        <end position="18"/>
    </location>
</feature>
<protein>
    <submittedName>
        <fullName evidence="3">Uncharacterized protein</fullName>
    </submittedName>
</protein>
<name>A0A097EE47_9SPHN</name>
<evidence type="ECO:0000256" key="2">
    <source>
        <dbReference type="SAM" id="SignalP"/>
    </source>
</evidence>
<sequence length="78" mass="8430">MMRCLPLLIALVPTLAAAQPTKPKPPLVDRCERPSTRQVSGAVKPGLHKLGELPPAKPIYTVVREIDGCPTPVSVRPR</sequence>
<dbReference type="Proteomes" id="UP000033200">
    <property type="component" value="Chromosome"/>
</dbReference>
<dbReference type="eggNOG" id="ENOG50300V5">
    <property type="taxonomic scope" value="Bacteria"/>
</dbReference>
<gene>
    <name evidence="3" type="ORF">MC45_04810</name>
</gene>
<dbReference type="KEGG" id="stax:MC45_04810"/>
<evidence type="ECO:0000256" key="1">
    <source>
        <dbReference type="SAM" id="MobiDB-lite"/>
    </source>
</evidence>
<evidence type="ECO:0000313" key="3">
    <source>
        <dbReference type="EMBL" id="AIT05837.1"/>
    </source>
</evidence>
<organism evidence="3 4">
    <name type="scientific">Sphingomonas taxi</name>
    <dbReference type="NCBI Taxonomy" id="1549858"/>
    <lineage>
        <taxon>Bacteria</taxon>
        <taxon>Pseudomonadati</taxon>
        <taxon>Pseudomonadota</taxon>
        <taxon>Alphaproteobacteria</taxon>
        <taxon>Sphingomonadales</taxon>
        <taxon>Sphingomonadaceae</taxon>
        <taxon>Sphingomonas</taxon>
    </lineage>
</organism>
<dbReference type="EMBL" id="CP009571">
    <property type="protein sequence ID" value="AIT05837.1"/>
    <property type="molecule type" value="Genomic_DNA"/>
</dbReference>
<feature type="chain" id="PRO_5001934604" evidence="2">
    <location>
        <begin position="19"/>
        <end position="78"/>
    </location>
</feature>
<keyword evidence="4" id="KW-1185">Reference proteome</keyword>
<reference evidence="3 4" key="1">
    <citation type="submission" date="2014-09" db="EMBL/GenBank/DDBJ databases">
        <title>Using Illumina technology Improving SMRT sequencing Genome Assembly by RASTools.</title>
        <authorList>
            <person name="Zhou Y."/>
            <person name="Ma T."/>
            <person name="Liu T."/>
        </authorList>
    </citation>
    <scope>NUCLEOTIDE SEQUENCE [LARGE SCALE GENOMIC DNA]</scope>
    <source>
        <strain evidence="3 4">ATCC 55669</strain>
    </source>
</reference>
<accession>A0A097EE47</accession>
<dbReference type="STRING" id="1549858.MC45_04810"/>
<feature type="region of interest" description="Disordered" evidence="1">
    <location>
        <begin position="19"/>
        <end position="40"/>
    </location>
</feature>
<proteinExistence type="predicted"/>